<evidence type="ECO:0000256" key="7">
    <source>
        <dbReference type="SAM" id="MobiDB-lite"/>
    </source>
</evidence>
<gene>
    <name evidence="10" type="ORF">H9L10_01035</name>
</gene>
<evidence type="ECO:0000256" key="6">
    <source>
        <dbReference type="ARBA" id="ARBA00023136"/>
    </source>
</evidence>
<dbReference type="AlphaFoldDB" id="A0A7G9R5H4"/>
<evidence type="ECO:0000313" key="10">
    <source>
        <dbReference type="EMBL" id="QNN50849.1"/>
    </source>
</evidence>
<feature type="transmembrane region" description="Helical" evidence="8">
    <location>
        <begin position="295"/>
        <end position="313"/>
    </location>
</feature>
<dbReference type="Proteomes" id="UP000515976">
    <property type="component" value="Chromosome"/>
</dbReference>
<feature type="transmembrane region" description="Helical" evidence="8">
    <location>
        <begin position="227"/>
        <end position="246"/>
    </location>
</feature>
<feature type="transmembrane region" description="Helical" evidence="8">
    <location>
        <begin position="12"/>
        <end position="31"/>
    </location>
</feature>
<feature type="transmembrane region" description="Helical" evidence="8">
    <location>
        <begin position="267"/>
        <end position="289"/>
    </location>
</feature>
<feature type="transmembrane region" description="Helical" evidence="8">
    <location>
        <begin position="354"/>
        <end position="381"/>
    </location>
</feature>
<dbReference type="PANTHER" id="PTHR42718">
    <property type="entry name" value="MAJOR FACILITATOR SUPERFAMILY MULTIDRUG TRANSPORTER MFSC"/>
    <property type="match status" value="1"/>
</dbReference>
<evidence type="ECO:0000256" key="5">
    <source>
        <dbReference type="ARBA" id="ARBA00022989"/>
    </source>
</evidence>
<dbReference type="PANTHER" id="PTHR42718:SF46">
    <property type="entry name" value="BLR6921 PROTEIN"/>
    <property type="match status" value="1"/>
</dbReference>
<dbReference type="Pfam" id="PF07690">
    <property type="entry name" value="MFS_1"/>
    <property type="match status" value="1"/>
</dbReference>
<dbReference type="InterPro" id="IPR020846">
    <property type="entry name" value="MFS_dom"/>
</dbReference>
<feature type="transmembrane region" description="Helical" evidence="8">
    <location>
        <begin position="133"/>
        <end position="154"/>
    </location>
</feature>
<comment type="subcellular location">
    <subcellularLocation>
        <location evidence="1">Cell membrane</location>
        <topology evidence="1">Multi-pass membrane protein</topology>
    </subcellularLocation>
</comment>
<feature type="domain" description="Major facilitator superfamily (MFS) profile" evidence="9">
    <location>
        <begin position="8"/>
        <end position="452"/>
    </location>
</feature>
<name>A0A7G9R5H4_9MICO</name>
<evidence type="ECO:0000256" key="3">
    <source>
        <dbReference type="ARBA" id="ARBA00022475"/>
    </source>
</evidence>
<evidence type="ECO:0000259" key="9">
    <source>
        <dbReference type="PROSITE" id="PS50850"/>
    </source>
</evidence>
<sequence>MAPELRRTATAVVVGALAVVFDTTIVSISLPTLVEELHAPVHVIQWVSTGYLLALGVAIPLVGWLQARLGGRRLWMAALLVFLGASVLCASAWDATSLIVFRVLQGLGGGIMLPLMATLVVQAAGGRNLGRVMATMSLPAVLGRILGPVLGGLILEVADWRWMFLVNVPFCTVGLVLAWRMLPADRPRTSRPPLDVVGLLLLSPAVAGMLVGLSRLAEDGGAGRSEVLLPLLGGVVLLVAFVGWAVRRGEAALVDVRLLRHRALLTSTTLLFLSGVALYGAMLVLPLFWQQARGVDVLGAGLLLAPQGVGTLLSRSVAGGLVDRIGARWVCLGGFAVVAAGTVPFALAGTSGRLPLLLAALVVRGVGLGAVTIPLMSTAYLGLDGHDVAHASVFTRIASQVGGAFGVAVLAVILAGSATPGTTDGFDGAFWWATAFAAAGVPLSVVLPSQRRRGGRPDAVQGSGELGGPEDPRARGVGHAGDPGLVRSVAQPNAQVAGREG</sequence>
<accession>A0A7G9R5H4</accession>
<evidence type="ECO:0000256" key="2">
    <source>
        <dbReference type="ARBA" id="ARBA00022448"/>
    </source>
</evidence>
<evidence type="ECO:0000313" key="11">
    <source>
        <dbReference type="Proteomes" id="UP000515976"/>
    </source>
</evidence>
<keyword evidence="6 8" id="KW-0472">Membrane</keyword>
<dbReference type="CDD" id="cd17503">
    <property type="entry name" value="MFS_LmrB_MDR_like"/>
    <property type="match status" value="1"/>
</dbReference>
<feature type="transmembrane region" description="Helical" evidence="8">
    <location>
        <begin position="194"/>
        <end position="215"/>
    </location>
</feature>
<feature type="transmembrane region" description="Helical" evidence="8">
    <location>
        <begin position="429"/>
        <end position="447"/>
    </location>
</feature>
<keyword evidence="2" id="KW-0813">Transport</keyword>
<protein>
    <submittedName>
        <fullName evidence="10">Multidrug efflux MFS transporter</fullName>
    </submittedName>
</protein>
<dbReference type="NCBIfam" id="TIGR00711">
    <property type="entry name" value="efflux_EmrB"/>
    <property type="match status" value="1"/>
</dbReference>
<organism evidence="10 11">
    <name type="scientific">Phycicoccus endophyticus</name>
    <dbReference type="NCBI Taxonomy" id="1690220"/>
    <lineage>
        <taxon>Bacteria</taxon>
        <taxon>Bacillati</taxon>
        <taxon>Actinomycetota</taxon>
        <taxon>Actinomycetes</taxon>
        <taxon>Micrococcales</taxon>
        <taxon>Intrasporangiaceae</taxon>
        <taxon>Phycicoccus</taxon>
    </lineage>
</organism>
<dbReference type="PROSITE" id="PS50850">
    <property type="entry name" value="MFS"/>
    <property type="match status" value="1"/>
</dbReference>
<dbReference type="SUPFAM" id="SSF103473">
    <property type="entry name" value="MFS general substrate transporter"/>
    <property type="match status" value="1"/>
</dbReference>
<dbReference type="EMBL" id="CP060712">
    <property type="protein sequence ID" value="QNN50849.1"/>
    <property type="molecule type" value="Genomic_DNA"/>
</dbReference>
<reference evidence="10 11" key="1">
    <citation type="submission" date="2020-08" db="EMBL/GenBank/DDBJ databases">
        <title>Genome sequence of Phycicoccus endophyticus JCM 31784T.</title>
        <authorList>
            <person name="Hyun D.-W."/>
            <person name="Bae J.-W."/>
        </authorList>
    </citation>
    <scope>NUCLEOTIDE SEQUENCE [LARGE SCALE GENOMIC DNA]</scope>
    <source>
        <strain evidence="10 11">JCM 31784</strain>
    </source>
</reference>
<feature type="transmembrane region" description="Helical" evidence="8">
    <location>
        <begin position="99"/>
        <end position="121"/>
    </location>
</feature>
<dbReference type="GO" id="GO:0022857">
    <property type="term" value="F:transmembrane transporter activity"/>
    <property type="evidence" value="ECO:0007669"/>
    <property type="project" value="InterPro"/>
</dbReference>
<proteinExistence type="predicted"/>
<feature type="transmembrane region" description="Helical" evidence="8">
    <location>
        <begin position="160"/>
        <end position="182"/>
    </location>
</feature>
<dbReference type="InterPro" id="IPR011701">
    <property type="entry name" value="MFS"/>
</dbReference>
<feature type="region of interest" description="Disordered" evidence="7">
    <location>
        <begin position="450"/>
        <end position="501"/>
    </location>
</feature>
<dbReference type="InterPro" id="IPR004638">
    <property type="entry name" value="EmrB-like"/>
</dbReference>
<evidence type="ECO:0000256" key="8">
    <source>
        <dbReference type="SAM" id="Phobius"/>
    </source>
</evidence>
<dbReference type="KEGG" id="pei:H9L10_01035"/>
<evidence type="ECO:0000256" key="1">
    <source>
        <dbReference type="ARBA" id="ARBA00004651"/>
    </source>
</evidence>
<feature type="transmembrane region" description="Helical" evidence="8">
    <location>
        <begin position="325"/>
        <end position="348"/>
    </location>
</feature>
<dbReference type="InterPro" id="IPR036259">
    <property type="entry name" value="MFS_trans_sf"/>
</dbReference>
<keyword evidence="3" id="KW-1003">Cell membrane</keyword>
<feature type="transmembrane region" description="Helical" evidence="8">
    <location>
        <begin position="393"/>
        <end position="417"/>
    </location>
</feature>
<dbReference type="GO" id="GO:0005886">
    <property type="term" value="C:plasma membrane"/>
    <property type="evidence" value="ECO:0007669"/>
    <property type="project" value="UniProtKB-SubCell"/>
</dbReference>
<feature type="transmembrane region" description="Helical" evidence="8">
    <location>
        <begin position="74"/>
        <end position="93"/>
    </location>
</feature>
<keyword evidence="5 8" id="KW-1133">Transmembrane helix</keyword>
<keyword evidence="4 8" id="KW-0812">Transmembrane</keyword>
<feature type="transmembrane region" description="Helical" evidence="8">
    <location>
        <begin position="43"/>
        <end position="62"/>
    </location>
</feature>
<dbReference type="Gene3D" id="1.20.1250.20">
    <property type="entry name" value="MFS general substrate transporter like domains"/>
    <property type="match status" value="2"/>
</dbReference>
<keyword evidence="11" id="KW-1185">Reference proteome</keyword>
<evidence type="ECO:0000256" key="4">
    <source>
        <dbReference type="ARBA" id="ARBA00022692"/>
    </source>
</evidence>